<dbReference type="Gene3D" id="2.60.40.420">
    <property type="entry name" value="Cupredoxins - blue copper proteins"/>
    <property type="match status" value="1"/>
</dbReference>
<dbReference type="Pfam" id="PF02298">
    <property type="entry name" value="Cu_bind_like"/>
    <property type="match status" value="1"/>
</dbReference>
<evidence type="ECO:0000256" key="1">
    <source>
        <dbReference type="SAM" id="MobiDB-lite"/>
    </source>
</evidence>
<dbReference type="SUPFAM" id="SSF49503">
    <property type="entry name" value="Cupredoxins"/>
    <property type="match status" value="1"/>
</dbReference>
<name>A0A176VTV3_MARPO</name>
<dbReference type="GO" id="GO:0009055">
    <property type="term" value="F:electron transfer activity"/>
    <property type="evidence" value="ECO:0007669"/>
    <property type="project" value="InterPro"/>
</dbReference>
<feature type="region of interest" description="Disordered" evidence="1">
    <location>
        <begin position="220"/>
        <end position="264"/>
    </location>
</feature>
<organism evidence="3 4">
    <name type="scientific">Marchantia polymorpha subsp. ruderalis</name>
    <dbReference type="NCBI Taxonomy" id="1480154"/>
    <lineage>
        <taxon>Eukaryota</taxon>
        <taxon>Viridiplantae</taxon>
        <taxon>Streptophyta</taxon>
        <taxon>Embryophyta</taxon>
        <taxon>Marchantiophyta</taxon>
        <taxon>Marchantiopsida</taxon>
        <taxon>Marchantiidae</taxon>
        <taxon>Marchantiales</taxon>
        <taxon>Marchantiaceae</taxon>
        <taxon>Marchantia</taxon>
    </lineage>
</organism>
<dbReference type="Proteomes" id="UP000077202">
    <property type="component" value="Unassembled WGS sequence"/>
</dbReference>
<dbReference type="PROSITE" id="PS51485">
    <property type="entry name" value="PHYTOCYANIN"/>
    <property type="match status" value="1"/>
</dbReference>
<comment type="caution">
    <text evidence="3">The sequence shown here is derived from an EMBL/GenBank/DDBJ whole genome shotgun (WGS) entry which is preliminary data.</text>
</comment>
<feature type="compositionally biased region" description="Low complexity" evidence="1">
    <location>
        <begin position="223"/>
        <end position="242"/>
    </location>
</feature>
<evidence type="ECO:0000313" key="4">
    <source>
        <dbReference type="Proteomes" id="UP000077202"/>
    </source>
</evidence>
<keyword evidence="4" id="KW-1185">Reference proteome</keyword>
<dbReference type="PANTHER" id="PTHR33021:SF489">
    <property type="entry name" value="BASIC BLUE PROTEIN-LIKE"/>
    <property type="match status" value="1"/>
</dbReference>
<reference evidence="3" key="1">
    <citation type="submission" date="2016-03" db="EMBL/GenBank/DDBJ databases">
        <title>Mechanisms controlling the formation of the plant cell surface in tip-growing cells are functionally conserved among land plants.</title>
        <authorList>
            <person name="Honkanen S."/>
            <person name="Jones V.A."/>
            <person name="Morieri G."/>
            <person name="Champion C."/>
            <person name="Hetherington A.J."/>
            <person name="Kelly S."/>
            <person name="Saint-Marcoux D."/>
            <person name="Proust H."/>
            <person name="Prescott H."/>
            <person name="Dolan L."/>
        </authorList>
    </citation>
    <scope>NUCLEOTIDE SEQUENCE [LARGE SCALE GENOMIC DNA]</scope>
    <source>
        <tissue evidence="3">Whole gametophyte</tissue>
    </source>
</reference>
<evidence type="ECO:0000313" key="3">
    <source>
        <dbReference type="EMBL" id="OAE23575.1"/>
    </source>
</evidence>
<protein>
    <recommendedName>
        <fullName evidence="2">Phytocyanin domain-containing protein</fullName>
    </recommendedName>
</protein>
<evidence type="ECO:0000259" key="2">
    <source>
        <dbReference type="PROSITE" id="PS51485"/>
    </source>
</evidence>
<dbReference type="InterPro" id="IPR039391">
    <property type="entry name" value="Phytocyanin-like"/>
</dbReference>
<dbReference type="AlphaFoldDB" id="A0A176VTV3"/>
<feature type="compositionally biased region" description="Polar residues" evidence="1">
    <location>
        <begin position="18"/>
        <end position="32"/>
    </location>
</feature>
<feature type="region of interest" description="Disordered" evidence="1">
    <location>
        <begin position="16"/>
        <end position="67"/>
    </location>
</feature>
<accession>A0A176VTV3</accession>
<feature type="compositionally biased region" description="Basic and acidic residues" evidence="1">
    <location>
        <begin position="33"/>
        <end position="42"/>
    </location>
</feature>
<dbReference type="InterPro" id="IPR003245">
    <property type="entry name" value="Phytocyanin_dom"/>
</dbReference>
<dbReference type="GO" id="GO:0005886">
    <property type="term" value="C:plasma membrane"/>
    <property type="evidence" value="ECO:0007669"/>
    <property type="project" value="TreeGrafter"/>
</dbReference>
<gene>
    <name evidence="3" type="ORF">AXG93_4316s1060</name>
</gene>
<sequence>MAAKLAVLPRYQMANAAAGSQASEQQRPQQKGQDTRRDESLRRSGNKIEPQIDLGTAPAPSGTSSSEGKHLTVMAMATRFSLLCLALCLAVQTTRAEKYFVGDDLGWTFTNDSSGLPVDYTAWASKYTFFKDDVLVFNYSATQQNIYTFDTYDGWQNCNFSKGFMLDNGNNGTSEWILTAEGHYEFASAMFCHQGQKFSIYAVDPQLLITQVTSGSTAPAPAPAAAIGPATAPLSSNSSTPTLAPPKPATPGLKPATPPPPPSASAPAIVTHVLMMVVACATVSVMHSFL</sequence>
<dbReference type="EMBL" id="LVLJ01002823">
    <property type="protein sequence ID" value="OAE23575.1"/>
    <property type="molecule type" value="Genomic_DNA"/>
</dbReference>
<dbReference type="PANTHER" id="PTHR33021">
    <property type="entry name" value="BLUE COPPER PROTEIN"/>
    <property type="match status" value="1"/>
</dbReference>
<proteinExistence type="predicted"/>
<feature type="domain" description="Phytocyanin" evidence="2">
    <location>
        <begin position="97"/>
        <end position="204"/>
    </location>
</feature>
<dbReference type="InterPro" id="IPR008972">
    <property type="entry name" value="Cupredoxin"/>
</dbReference>